<dbReference type="Proteomes" id="UP000316030">
    <property type="component" value="Unassembled WGS sequence"/>
</dbReference>
<dbReference type="EMBL" id="FXTO01000012">
    <property type="protein sequence ID" value="SMO74246.1"/>
    <property type="molecule type" value="Genomic_DNA"/>
</dbReference>
<dbReference type="SUPFAM" id="SSF140663">
    <property type="entry name" value="TTHA0068-like"/>
    <property type="match status" value="1"/>
</dbReference>
<dbReference type="OrthoDB" id="9799942at2"/>
<evidence type="ECO:0000313" key="1">
    <source>
        <dbReference type="EMBL" id="SMO74246.1"/>
    </source>
</evidence>
<organism evidence="1 2">
    <name type="scientific">Thalassovita litoralis</name>
    <dbReference type="NCBI Taxonomy" id="1010611"/>
    <lineage>
        <taxon>Bacteria</taxon>
        <taxon>Pseudomonadati</taxon>
        <taxon>Pseudomonadota</taxon>
        <taxon>Alphaproteobacteria</taxon>
        <taxon>Rhodobacterales</taxon>
        <taxon>Roseobacteraceae</taxon>
        <taxon>Thalassovita</taxon>
    </lineage>
</organism>
<dbReference type="AlphaFoldDB" id="A0A521DRC7"/>
<dbReference type="InterPro" id="IPR005500">
    <property type="entry name" value="DUF309"/>
</dbReference>
<accession>A0A521DRC7</accession>
<keyword evidence="2" id="KW-1185">Reference proteome</keyword>
<gene>
    <name evidence="1" type="ORF">SAMN06265173_11259</name>
</gene>
<dbReference type="InterPro" id="IPR023203">
    <property type="entry name" value="TTHA0068_sf"/>
</dbReference>
<protein>
    <recommendedName>
        <fullName evidence="3">DUF309 domain-containing protein</fullName>
    </recommendedName>
</protein>
<proteinExistence type="predicted"/>
<reference evidence="1 2" key="1">
    <citation type="submission" date="2017-05" db="EMBL/GenBank/DDBJ databases">
        <authorList>
            <person name="Varghese N."/>
            <person name="Submissions S."/>
        </authorList>
    </citation>
    <scope>NUCLEOTIDE SEQUENCE [LARGE SCALE GENOMIC DNA]</scope>
    <source>
        <strain evidence="1 2">DSM 29506</strain>
    </source>
</reference>
<sequence>MVALPSYAYVPGQMPRHPEGRFDDLRMTVRPDMTAEQLCATPAFQAGLVFLDHGFFWEAHEVLEPVWLALPDGPDRIMVQALIQLANARLKQRMARPRAVLRLCRIVEAHLQACEGRGMVMGQSPAAVRAAVDALQAEIRGDAGDVSNCAI</sequence>
<evidence type="ECO:0008006" key="3">
    <source>
        <dbReference type="Google" id="ProtNLM"/>
    </source>
</evidence>
<dbReference type="Gene3D" id="1.10.3450.10">
    <property type="entry name" value="TTHA0068-like"/>
    <property type="match status" value="1"/>
</dbReference>
<evidence type="ECO:0000313" key="2">
    <source>
        <dbReference type="Proteomes" id="UP000316030"/>
    </source>
</evidence>
<dbReference type="Pfam" id="PF03745">
    <property type="entry name" value="DUF309"/>
    <property type="match status" value="1"/>
</dbReference>
<dbReference type="RefSeq" id="WP_142493442.1">
    <property type="nucleotide sequence ID" value="NZ_FXTO01000012.1"/>
</dbReference>
<name>A0A521DRC7_9RHOB</name>